<evidence type="ECO:0000256" key="1">
    <source>
        <dbReference type="SAM" id="MobiDB-lite"/>
    </source>
</evidence>
<dbReference type="EMBL" id="JAVREN010000011">
    <property type="protein sequence ID" value="MDT0307393.1"/>
    <property type="molecule type" value="Genomic_DNA"/>
</dbReference>
<dbReference type="InterPro" id="IPR002591">
    <property type="entry name" value="Phosphodiest/P_Trfase"/>
</dbReference>
<evidence type="ECO:0000313" key="2">
    <source>
        <dbReference type="EMBL" id="MDT0307393.1"/>
    </source>
</evidence>
<organism evidence="2 3">
    <name type="scientific">Streptomyces boetiae</name>
    <dbReference type="NCBI Taxonomy" id="3075541"/>
    <lineage>
        <taxon>Bacteria</taxon>
        <taxon>Bacillati</taxon>
        <taxon>Actinomycetota</taxon>
        <taxon>Actinomycetes</taxon>
        <taxon>Kitasatosporales</taxon>
        <taxon>Streptomycetaceae</taxon>
        <taxon>Streptomyces</taxon>
    </lineage>
</organism>
<dbReference type="PANTHER" id="PTHR10151:SF120">
    <property type="entry name" value="BIS(5'-ADENOSYL)-TRIPHOSPHATASE"/>
    <property type="match status" value="1"/>
</dbReference>
<proteinExistence type="predicted"/>
<feature type="compositionally biased region" description="Low complexity" evidence="1">
    <location>
        <begin position="482"/>
        <end position="523"/>
    </location>
</feature>
<accession>A0ABU2L7X3</accession>
<keyword evidence="3" id="KW-1185">Reference proteome</keyword>
<dbReference type="Proteomes" id="UP001183388">
    <property type="component" value="Unassembled WGS sequence"/>
</dbReference>
<sequence>MTGKRPAATARKASQGRPRPLLVLNVAALTPRLLRHMPRLAAAGRAVPLDPVFPALTCTVQASLLTGLAPREHGIVGNGWYFRELGEILLWRQHAGLVRGERVWEAARRRFPGYRAANLCWWYAMGAGTDLTVTPRPVYHADGRKSPDCYTTPPALHDELTERLGPFPLFQYWGPGAGIASSEWIAHATTHVLNSARPDLTLAYLPHLDYDLQRFGPDDPRAAAAAAHLDLIVGPLLDAARERGVAVVVLSEYGVTAVQRPVHVNRALRAAGWLSVYAQAGMEYLDPWRSRAFAVADHQVAHVYVRRPGDVAAVRELLAGLPGVAEVLDAKGKAAAGLDHERSGELVAVAEADAWFTYYYWQDDARAPDFARCVDIHRKPGYDPAELFLDPGDPLVRVRAGVAAARGRLGLRTAFPVVPLEAAWVRGSHGRLPERPEDGPLLILPTLADDEPQDRYHATEVPSLLLRLAATPQAAMVSAPAVPSGPTPVGTAPAGTPPAATAPAGTAPAAPSAAPTGATPTDR</sequence>
<gene>
    <name evidence="2" type="ORF">RM780_10505</name>
</gene>
<dbReference type="RefSeq" id="WP_311630338.1">
    <property type="nucleotide sequence ID" value="NZ_JAVREN010000011.1"/>
</dbReference>
<dbReference type="Gene3D" id="3.40.720.10">
    <property type="entry name" value="Alkaline Phosphatase, subunit A"/>
    <property type="match status" value="1"/>
</dbReference>
<dbReference type="Pfam" id="PF01663">
    <property type="entry name" value="Phosphodiest"/>
    <property type="match status" value="1"/>
</dbReference>
<dbReference type="PANTHER" id="PTHR10151">
    <property type="entry name" value="ECTONUCLEOTIDE PYROPHOSPHATASE/PHOSPHODIESTERASE"/>
    <property type="match status" value="1"/>
</dbReference>
<reference evidence="3" key="1">
    <citation type="submission" date="2023-07" db="EMBL/GenBank/DDBJ databases">
        <title>30 novel species of actinomycetes from the DSMZ collection.</title>
        <authorList>
            <person name="Nouioui I."/>
        </authorList>
    </citation>
    <scope>NUCLEOTIDE SEQUENCE [LARGE SCALE GENOMIC DNA]</scope>
    <source>
        <strain evidence="3">DSM 44917</strain>
    </source>
</reference>
<comment type="caution">
    <text evidence="2">The sequence shown here is derived from an EMBL/GenBank/DDBJ whole genome shotgun (WGS) entry which is preliminary data.</text>
</comment>
<name>A0ABU2L7X3_9ACTN</name>
<feature type="region of interest" description="Disordered" evidence="1">
    <location>
        <begin position="478"/>
        <end position="523"/>
    </location>
</feature>
<protein>
    <submittedName>
        <fullName evidence="2">Alkaline phosphatase family protein</fullName>
    </submittedName>
</protein>
<dbReference type="SUPFAM" id="SSF53649">
    <property type="entry name" value="Alkaline phosphatase-like"/>
    <property type="match status" value="1"/>
</dbReference>
<evidence type="ECO:0000313" key="3">
    <source>
        <dbReference type="Proteomes" id="UP001183388"/>
    </source>
</evidence>
<dbReference type="InterPro" id="IPR017850">
    <property type="entry name" value="Alkaline_phosphatase_core_sf"/>
</dbReference>